<evidence type="ECO:0000256" key="1">
    <source>
        <dbReference type="SAM" id="MobiDB-lite"/>
    </source>
</evidence>
<reference evidence="3" key="1">
    <citation type="submission" date="2022-07" db="EMBL/GenBank/DDBJ databases">
        <authorList>
            <person name="Patel Y.B."/>
            <person name="Mathew B.V."/>
            <person name="Medina A."/>
            <person name="Patel V.P."/>
            <person name="Paul R."/>
            <person name="Saji H."/>
            <person name="Syeda A."/>
            <person name="Thomson J."/>
            <person name="Gibb B.P."/>
            <person name="Furlong K.P."/>
            <person name="Rudner A.D."/>
            <person name="Beyer A.R."/>
            <person name="Chong R.A."/>
            <person name="Edgington N.P."/>
            <person name="Freise A.C."/>
            <person name="Garcia Costas A.M."/>
            <person name="Klyczek K.K."/>
            <person name="Swerdlow S.J."/>
            <person name="Garlena R.A."/>
            <person name="Russell D.A."/>
            <person name="Jacobs-Sera D."/>
            <person name="Hatfull G.F."/>
        </authorList>
    </citation>
    <scope>NUCLEOTIDE SEQUENCE</scope>
</reference>
<evidence type="ECO:0000256" key="2">
    <source>
        <dbReference type="SAM" id="Phobius"/>
    </source>
</evidence>
<gene>
    <name evidence="3" type="primary">41</name>
    <name evidence="3" type="ORF">SEA_JANEEMI_41</name>
</gene>
<evidence type="ECO:0000313" key="3">
    <source>
        <dbReference type="EMBL" id="UVK63561.1"/>
    </source>
</evidence>
<keyword evidence="2" id="KW-1133">Transmembrane helix</keyword>
<organism evidence="3 4">
    <name type="scientific">Arthrobacter phage Janeemi</name>
    <dbReference type="NCBI Taxonomy" id="2927240"/>
    <lineage>
        <taxon>Viruses</taxon>
        <taxon>Duplodnaviria</taxon>
        <taxon>Heunggongvirae</taxon>
        <taxon>Uroviricota</taxon>
        <taxon>Caudoviricetes</taxon>
        <taxon>Casidaviridae</taxon>
        <taxon>Yangvirus</taxon>
        <taxon>Yangvirus janeemi</taxon>
    </lineage>
</organism>
<dbReference type="Proteomes" id="UP001059694">
    <property type="component" value="Segment"/>
</dbReference>
<accession>A0A9E7QJF6</accession>
<dbReference type="EMBL" id="ON970616">
    <property type="protein sequence ID" value="UVK63561.1"/>
    <property type="molecule type" value="Genomic_DNA"/>
</dbReference>
<feature type="transmembrane region" description="Helical" evidence="2">
    <location>
        <begin position="6"/>
        <end position="26"/>
    </location>
</feature>
<keyword evidence="4" id="KW-1185">Reference proteome</keyword>
<keyword evidence="2" id="KW-0472">Membrane</keyword>
<name>A0A9E7QJF6_9CAUD</name>
<sequence length="73" mass="7886">MTVDELIVVSNVALVVVTALATWGTLREGHRHEEHATDEMAAIVHEVLEAEHARAEAQADRHAQGHDGAEVLA</sequence>
<keyword evidence="2" id="KW-0812">Transmembrane</keyword>
<protein>
    <submittedName>
        <fullName evidence="3">Membrane protein</fullName>
    </submittedName>
</protein>
<feature type="region of interest" description="Disordered" evidence="1">
    <location>
        <begin position="53"/>
        <end position="73"/>
    </location>
</feature>
<evidence type="ECO:0000313" key="4">
    <source>
        <dbReference type="Proteomes" id="UP001059694"/>
    </source>
</evidence>
<proteinExistence type="predicted"/>